<reference evidence="1" key="1">
    <citation type="submission" date="2019-10" db="EMBL/GenBank/DDBJ databases">
        <authorList>
            <person name="Soares A.E.R."/>
            <person name="Aleixo A."/>
            <person name="Schneider P."/>
            <person name="Miyaki C.Y."/>
            <person name="Schneider M.P."/>
            <person name="Mello C."/>
            <person name="Vasconcelos A.T.R."/>
        </authorList>
    </citation>
    <scope>NUCLEOTIDE SEQUENCE</scope>
    <source>
        <tissue evidence="1">Muscle</tissue>
    </source>
</reference>
<comment type="caution">
    <text evidence="1">The sequence shown here is derived from an EMBL/GenBank/DDBJ whole genome shotgun (WGS) entry which is preliminary data.</text>
</comment>
<proteinExistence type="predicted"/>
<protein>
    <submittedName>
        <fullName evidence="1">Uncharacterized protein</fullName>
    </submittedName>
</protein>
<gene>
    <name evidence="1" type="ORF">WISP_78357</name>
</gene>
<dbReference type="Proteomes" id="UP001145742">
    <property type="component" value="Unassembled WGS sequence"/>
</dbReference>
<dbReference type="EMBL" id="WHWB01033947">
    <property type="protein sequence ID" value="KAJ7415457.1"/>
    <property type="molecule type" value="Genomic_DNA"/>
</dbReference>
<keyword evidence="2" id="KW-1185">Reference proteome</keyword>
<name>A0ABQ9D5R4_9PASS</name>
<accession>A0ABQ9D5R4</accession>
<evidence type="ECO:0000313" key="1">
    <source>
        <dbReference type="EMBL" id="KAJ7415457.1"/>
    </source>
</evidence>
<organism evidence="1 2">
    <name type="scientific">Willisornis vidua</name>
    <name type="common">Xingu scale-backed antbird</name>
    <dbReference type="NCBI Taxonomy" id="1566151"/>
    <lineage>
        <taxon>Eukaryota</taxon>
        <taxon>Metazoa</taxon>
        <taxon>Chordata</taxon>
        <taxon>Craniata</taxon>
        <taxon>Vertebrata</taxon>
        <taxon>Euteleostomi</taxon>
        <taxon>Archelosauria</taxon>
        <taxon>Archosauria</taxon>
        <taxon>Dinosauria</taxon>
        <taxon>Saurischia</taxon>
        <taxon>Theropoda</taxon>
        <taxon>Coelurosauria</taxon>
        <taxon>Aves</taxon>
        <taxon>Neognathae</taxon>
        <taxon>Neoaves</taxon>
        <taxon>Telluraves</taxon>
        <taxon>Australaves</taxon>
        <taxon>Passeriformes</taxon>
        <taxon>Thamnophilidae</taxon>
        <taxon>Willisornis</taxon>
    </lineage>
</organism>
<sequence length="150" mass="17014">MQIAMTLIFSHRWLAESTTVDEEVGQIMTFCTVDKPVMALARSMYRLEIMAKPVDWSPQLKKTELLVHEEKKLYNSMGAEFTYLTSDKCAQEAYSSNILAAFAGVVADGQEQPMDSLSLLKSKMILSSRSEDNEVSDLIYDKQRKKFVSN</sequence>
<evidence type="ECO:0000313" key="2">
    <source>
        <dbReference type="Proteomes" id="UP001145742"/>
    </source>
</evidence>